<dbReference type="GO" id="GO:0000139">
    <property type="term" value="C:Golgi membrane"/>
    <property type="evidence" value="ECO:0007669"/>
    <property type="project" value="UniProtKB-SubCell"/>
</dbReference>
<evidence type="ECO:0000256" key="3">
    <source>
        <dbReference type="ARBA" id="ARBA00022676"/>
    </source>
</evidence>
<keyword evidence="6" id="KW-0735">Signal-anchor</keyword>
<evidence type="ECO:0000256" key="1">
    <source>
        <dbReference type="ARBA" id="ARBA00004323"/>
    </source>
</evidence>
<dbReference type="GO" id="GO:0016758">
    <property type="term" value="F:hexosyltransferase activity"/>
    <property type="evidence" value="ECO:0007669"/>
    <property type="project" value="InterPro"/>
</dbReference>
<keyword evidence="5" id="KW-0812">Transmembrane</keyword>
<keyword evidence="12" id="KW-1185">Reference proteome</keyword>
<evidence type="ECO:0000256" key="8">
    <source>
        <dbReference type="ARBA" id="ARBA00023034"/>
    </source>
</evidence>
<keyword evidence="8 10" id="KW-0333">Golgi apparatus</keyword>
<evidence type="ECO:0000256" key="2">
    <source>
        <dbReference type="ARBA" id="ARBA00008661"/>
    </source>
</evidence>
<dbReference type="InterPro" id="IPR002659">
    <property type="entry name" value="Glyco_trans_31"/>
</dbReference>
<evidence type="ECO:0000256" key="7">
    <source>
        <dbReference type="ARBA" id="ARBA00022989"/>
    </source>
</evidence>
<dbReference type="OrthoDB" id="6355886at2759"/>
<dbReference type="Pfam" id="PF01762">
    <property type="entry name" value="Galactosyl_T"/>
    <property type="match status" value="1"/>
</dbReference>
<dbReference type="InParanoid" id="E4Y1H2"/>
<evidence type="ECO:0000313" key="11">
    <source>
        <dbReference type="EMBL" id="CBY15716.1"/>
    </source>
</evidence>
<dbReference type="PANTHER" id="PTHR11214">
    <property type="entry name" value="BETA-1,3-N-ACETYLGLUCOSAMINYLTRANSFERASE"/>
    <property type="match status" value="1"/>
</dbReference>
<gene>
    <name evidence="11" type="ORF">GSOID_T00014024001</name>
</gene>
<accession>E4Y1H2</accession>
<reference evidence="11" key="1">
    <citation type="journal article" date="2010" name="Science">
        <title>Plasticity of animal genome architecture unmasked by rapid evolution of a pelagic tunicate.</title>
        <authorList>
            <person name="Denoeud F."/>
            <person name="Henriet S."/>
            <person name="Mungpakdee S."/>
            <person name="Aury J.M."/>
            <person name="Da Silva C."/>
            <person name="Brinkmann H."/>
            <person name="Mikhaleva J."/>
            <person name="Olsen L.C."/>
            <person name="Jubin C."/>
            <person name="Canestro C."/>
            <person name="Bouquet J.M."/>
            <person name="Danks G."/>
            <person name="Poulain J."/>
            <person name="Campsteijn C."/>
            <person name="Adamski M."/>
            <person name="Cross I."/>
            <person name="Yadetie F."/>
            <person name="Muffato M."/>
            <person name="Louis A."/>
            <person name="Butcher S."/>
            <person name="Tsagkogeorga G."/>
            <person name="Konrad A."/>
            <person name="Singh S."/>
            <person name="Jensen M.F."/>
            <person name="Cong E.H."/>
            <person name="Eikeseth-Otteraa H."/>
            <person name="Noel B."/>
            <person name="Anthouard V."/>
            <person name="Porcel B.M."/>
            <person name="Kachouri-Lafond R."/>
            <person name="Nishino A."/>
            <person name="Ugolini M."/>
            <person name="Chourrout P."/>
            <person name="Nishida H."/>
            <person name="Aasland R."/>
            <person name="Huzurbazar S."/>
            <person name="Westhof E."/>
            <person name="Delsuc F."/>
            <person name="Lehrach H."/>
            <person name="Reinhardt R."/>
            <person name="Weissenbach J."/>
            <person name="Roy S.W."/>
            <person name="Artiguenave F."/>
            <person name="Postlethwait J.H."/>
            <person name="Manak J.R."/>
            <person name="Thompson E.M."/>
            <person name="Jaillon O."/>
            <person name="Du Pasquier L."/>
            <person name="Boudinot P."/>
            <person name="Liberles D.A."/>
            <person name="Volff J.N."/>
            <person name="Philippe H."/>
            <person name="Lenhard B."/>
            <person name="Roest Crollius H."/>
            <person name="Wincker P."/>
            <person name="Chourrout D."/>
        </authorList>
    </citation>
    <scope>NUCLEOTIDE SEQUENCE [LARGE SCALE GENOMIC DNA]</scope>
</reference>
<dbReference type="EC" id="2.4.1.-" evidence="10"/>
<evidence type="ECO:0000256" key="6">
    <source>
        <dbReference type="ARBA" id="ARBA00022968"/>
    </source>
</evidence>
<comment type="similarity">
    <text evidence="2 10">Belongs to the glycosyltransferase 31 family.</text>
</comment>
<evidence type="ECO:0000256" key="5">
    <source>
        <dbReference type="ARBA" id="ARBA00022692"/>
    </source>
</evidence>
<proteinExistence type="inferred from homology"/>
<dbReference type="Proteomes" id="UP000001307">
    <property type="component" value="Unassembled WGS sequence"/>
</dbReference>
<evidence type="ECO:0000256" key="10">
    <source>
        <dbReference type="RuleBase" id="RU363063"/>
    </source>
</evidence>
<comment type="subcellular location">
    <subcellularLocation>
        <location evidence="1 10">Golgi apparatus membrane</location>
        <topology evidence="1 10">Single-pass type II membrane protein</topology>
    </subcellularLocation>
</comment>
<dbReference type="PANTHER" id="PTHR11214:SF3">
    <property type="entry name" value="BETA-1,3-GALACTOSYLTRANSFERASE 6"/>
    <property type="match status" value="1"/>
</dbReference>
<dbReference type="GO" id="GO:0006493">
    <property type="term" value="P:protein O-linked glycosylation"/>
    <property type="evidence" value="ECO:0007669"/>
    <property type="project" value="TreeGrafter"/>
</dbReference>
<organism evidence="11">
    <name type="scientific">Oikopleura dioica</name>
    <name type="common">Tunicate</name>
    <dbReference type="NCBI Taxonomy" id="34765"/>
    <lineage>
        <taxon>Eukaryota</taxon>
        <taxon>Metazoa</taxon>
        <taxon>Chordata</taxon>
        <taxon>Tunicata</taxon>
        <taxon>Appendicularia</taxon>
        <taxon>Copelata</taxon>
        <taxon>Oikopleuridae</taxon>
        <taxon>Oikopleura</taxon>
    </lineage>
</organism>
<keyword evidence="9" id="KW-0472">Membrane</keyword>
<protein>
    <recommendedName>
        <fullName evidence="10">Hexosyltransferase</fullName>
        <ecNumber evidence="10">2.4.1.-</ecNumber>
    </recommendedName>
</protein>
<keyword evidence="4" id="KW-0808">Transferase</keyword>
<dbReference type="EMBL" id="FN653626">
    <property type="protein sequence ID" value="CBY15716.1"/>
    <property type="molecule type" value="Genomic_DNA"/>
</dbReference>
<keyword evidence="3 10" id="KW-0328">Glycosyltransferase</keyword>
<dbReference type="Gene3D" id="3.90.550.50">
    <property type="match status" value="1"/>
</dbReference>
<sequence length="244" mass="28090">MKYRFLLRKSAIGNKNLRSFNRSIRDEFQKLVPGMKLKLYFVFGKKKTGMDALQKELDQFDDLIIANFSDEYNNLPLKTFTAHNFLNSDYFDDCNVQWTIFHDDDSVVNYQKLVNNVFKKEQSDTAKFRCIFSNINPGPPIRSGKYGVNAHNFPMGYIFPAFCNGPAASFSKKASEDIFNIAKTHSLSGFILEDVMFTGIFREIAKDRDIKLVQGIAQHFANNKEMNLNKQLQIVKNIVKHTVS</sequence>
<dbReference type="AlphaFoldDB" id="E4Y1H2"/>
<evidence type="ECO:0000256" key="9">
    <source>
        <dbReference type="ARBA" id="ARBA00023136"/>
    </source>
</evidence>
<keyword evidence="7" id="KW-1133">Transmembrane helix</keyword>
<name>E4Y1H2_OIKDI</name>
<evidence type="ECO:0000256" key="4">
    <source>
        <dbReference type="ARBA" id="ARBA00022679"/>
    </source>
</evidence>
<evidence type="ECO:0000313" key="12">
    <source>
        <dbReference type="Proteomes" id="UP000001307"/>
    </source>
</evidence>